<proteinExistence type="predicted"/>
<sequence>IRSAFPSTANIAMTIEWGGIPGNCNDKSFANPAVLGDCGSAPRPGAMEVWDRENQKWVKVAEPNYAPVLSFGGWVGAITNTCKNQDAAYDFLKFMNSPEISMQDVMVGDTGYNVYRYSHIENLQAWIDAGYSEQDAKEYLDAVQADLESPNVLIDLRIPGKPEYVDTVLDLHVNMAIVGLEDPKAALKTVYDEWEKITERLGRDRQKLMYQTMMGME</sequence>
<dbReference type="EMBL" id="BARU01040747">
    <property type="protein sequence ID" value="GAH80976.1"/>
    <property type="molecule type" value="Genomic_DNA"/>
</dbReference>
<dbReference type="SUPFAM" id="SSF53850">
    <property type="entry name" value="Periplasmic binding protein-like II"/>
    <property type="match status" value="1"/>
</dbReference>
<evidence type="ECO:0008006" key="2">
    <source>
        <dbReference type="Google" id="ProtNLM"/>
    </source>
</evidence>
<feature type="non-terminal residue" evidence="1">
    <location>
        <position position="1"/>
    </location>
</feature>
<protein>
    <recommendedName>
        <fullName evidence="2">Extracellular solute-binding protein</fullName>
    </recommendedName>
</protein>
<dbReference type="AlphaFoldDB" id="X1IF21"/>
<organism evidence="1">
    <name type="scientific">marine sediment metagenome</name>
    <dbReference type="NCBI Taxonomy" id="412755"/>
    <lineage>
        <taxon>unclassified sequences</taxon>
        <taxon>metagenomes</taxon>
        <taxon>ecological metagenomes</taxon>
    </lineage>
</organism>
<accession>X1IF21</accession>
<gene>
    <name evidence="1" type="ORF">S03H2_62947</name>
</gene>
<reference evidence="1" key="1">
    <citation type="journal article" date="2014" name="Front. Microbiol.">
        <title>High frequency of phylogenetically diverse reductive dehalogenase-homologous genes in deep subseafloor sedimentary metagenomes.</title>
        <authorList>
            <person name="Kawai M."/>
            <person name="Futagami T."/>
            <person name="Toyoda A."/>
            <person name="Takaki Y."/>
            <person name="Nishi S."/>
            <person name="Hori S."/>
            <person name="Arai W."/>
            <person name="Tsubouchi T."/>
            <person name="Morono Y."/>
            <person name="Uchiyama I."/>
            <person name="Ito T."/>
            <person name="Fujiyama A."/>
            <person name="Inagaki F."/>
            <person name="Takami H."/>
        </authorList>
    </citation>
    <scope>NUCLEOTIDE SEQUENCE</scope>
    <source>
        <strain evidence="1">Expedition CK06-06</strain>
    </source>
</reference>
<evidence type="ECO:0000313" key="1">
    <source>
        <dbReference type="EMBL" id="GAH80976.1"/>
    </source>
</evidence>
<name>X1IF21_9ZZZZ</name>
<dbReference type="Gene3D" id="3.40.190.10">
    <property type="entry name" value="Periplasmic binding protein-like II"/>
    <property type="match status" value="1"/>
</dbReference>
<comment type="caution">
    <text evidence="1">The sequence shown here is derived from an EMBL/GenBank/DDBJ whole genome shotgun (WGS) entry which is preliminary data.</text>
</comment>